<evidence type="ECO:0000313" key="2">
    <source>
        <dbReference type="EMBL" id="ABF42535.1"/>
    </source>
</evidence>
<dbReference type="KEGG" id="aba:Acid345_3534"/>
<dbReference type="EnsemblBacteria" id="ABF42535">
    <property type="protein sequence ID" value="ABF42535"/>
    <property type="gene ID" value="Acid345_3534"/>
</dbReference>
<name>Q1IKR5_KORVE</name>
<dbReference type="EMBL" id="CP000360">
    <property type="protein sequence ID" value="ABF42535.1"/>
    <property type="molecule type" value="Genomic_DNA"/>
</dbReference>
<organism evidence="2 3">
    <name type="scientific">Koribacter versatilis (strain Ellin345)</name>
    <dbReference type="NCBI Taxonomy" id="204669"/>
    <lineage>
        <taxon>Bacteria</taxon>
        <taxon>Pseudomonadati</taxon>
        <taxon>Acidobacteriota</taxon>
        <taxon>Terriglobia</taxon>
        <taxon>Terriglobales</taxon>
        <taxon>Candidatus Korobacteraceae</taxon>
        <taxon>Candidatus Korobacter</taxon>
    </lineage>
</organism>
<evidence type="ECO:0000313" key="3">
    <source>
        <dbReference type="Proteomes" id="UP000002432"/>
    </source>
</evidence>
<keyword evidence="1" id="KW-0732">Signal</keyword>
<gene>
    <name evidence="2" type="ordered locus">Acid345_3534</name>
</gene>
<dbReference type="HOGENOM" id="CLU_1164657_0_0_0"/>
<keyword evidence="3" id="KW-1185">Reference proteome</keyword>
<feature type="signal peptide" evidence="1">
    <location>
        <begin position="1"/>
        <end position="19"/>
    </location>
</feature>
<feature type="chain" id="PRO_5004191632" evidence="1">
    <location>
        <begin position="20"/>
        <end position="238"/>
    </location>
</feature>
<reference evidence="2 3" key="1">
    <citation type="journal article" date="2009" name="Appl. Environ. Microbiol.">
        <title>Three genomes from the phylum Acidobacteria provide insight into the lifestyles of these microorganisms in soils.</title>
        <authorList>
            <person name="Ward N.L."/>
            <person name="Challacombe J.F."/>
            <person name="Janssen P.H."/>
            <person name="Henrissat B."/>
            <person name="Coutinho P.M."/>
            <person name="Wu M."/>
            <person name="Xie G."/>
            <person name="Haft D.H."/>
            <person name="Sait M."/>
            <person name="Badger J."/>
            <person name="Barabote R.D."/>
            <person name="Bradley B."/>
            <person name="Brettin T.S."/>
            <person name="Brinkac L.M."/>
            <person name="Bruce D."/>
            <person name="Creasy T."/>
            <person name="Daugherty S.C."/>
            <person name="Davidsen T.M."/>
            <person name="DeBoy R.T."/>
            <person name="Detter J.C."/>
            <person name="Dodson R.J."/>
            <person name="Durkin A.S."/>
            <person name="Ganapathy A."/>
            <person name="Gwinn-Giglio M."/>
            <person name="Han C.S."/>
            <person name="Khouri H."/>
            <person name="Kiss H."/>
            <person name="Kothari S.P."/>
            <person name="Madupu R."/>
            <person name="Nelson K.E."/>
            <person name="Nelson W.C."/>
            <person name="Paulsen I."/>
            <person name="Penn K."/>
            <person name="Ren Q."/>
            <person name="Rosovitz M.J."/>
            <person name="Selengut J.D."/>
            <person name="Shrivastava S."/>
            <person name="Sullivan S.A."/>
            <person name="Tapia R."/>
            <person name="Thompson L.S."/>
            <person name="Watkins K.L."/>
            <person name="Yang Q."/>
            <person name="Yu C."/>
            <person name="Zafar N."/>
            <person name="Zhou L."/>
            <person name="Kuske C.R."/>
        </authorList>
    </citation>
    <scope>NUCLEOTIDE SEQUENCE [LARGE SCALE GENOMIC DNA]</scope>
    <source>
        <strain evidence="2 3">Ellin345</strain>
    </source>
</reference>
<proteinExistence type="predicted"/>
<dbReference type="RefSeq" id="WP_011524334.1">
    <property type="nucleotide sequence ID" value="NC_008009.1"/>
</dbReference>
<protein>
    <submittedName>
        <fullName evidence="2">Uncharacterized protein</fullName>
    </submittedName>
</protein>
<dbReference type="Proteomes" id="UP000002432">
    <property type="component" value="Chromosome"/>
</dbReference>
<dbReference type="AlphaFoldDB" id="Q1IKR5"/>
<evidence type="ECO:0000256" key="1">
    <source>
        <dbReference type="SAM" id="SignalP"/>
    </source>
</evidence>
<accession>Q1IKR5</accession>
<dbReference type="STRING" id="204669.Acid345_3534"/>
<sequence>MRKFFPFIVAVLLSASAFAGVRYTLRLETVDSSKRIDVVQNAWLQGAKAKFIFAEGFNPEQEIDADRYGAIAFNVDPTTHHQVKLLLTKPATPGATVKNIVTRKTLQEAGPVMLGHPTTHFRFSSDFDYEVDGDLRHGTITHELWVASDLKDFDLMNWLMFEYRLRQDSGIESLFRQVSTLGGGLPLAYEGIALVADGDGNTQVIRLRADVDSLETVNVDPSVFSASSNTFEVVAGGQ</sequence>